<dbReference type="Pfam" id="PF00646">
    <property type="entry name" value="F-box"/>
    <property type="match status" value="1"/>
</dbReference>
<dbReference type="InterPro" id="IPR001810">
    <property type="entry name" value="F-box_dom"/>
</dbReference>
<dbReference type="InterPro" id="IPR036047">
    <property type="entry name" value="F-box-like_dom_sf"/>
</dbReference>
<dbReference type="PANTHER" id="PTHR31672">
    <property type="entry name" value="BNACNNG10540D PROTEIN"/>
    <property type="match status" value="1"/>
</dbReference>
<organism evidence="2 3">
    <name type="scientific">Stylosanthes scabra</name>
    <dbReference type="NCBI Taxonomy" id="79078"/>
    <lineage>
        <taxon>Eukaryota</taxon>
        <taxon>Viridiplantae</taxon>
        <taxon>Streptophyta</taxon>
        <taxon>Embryophyta</taxon>
        <taxon>Tracheophyta</taxon>
        <taxon>Spermatophyta</taxon>
        <taxon>Magnoliopsida</taxon>
        <taxon>eudicotyledons</taxon>
        <taxon>Gunneridae</taxon>
        <taxon>Pentapetalae</taxon>
        <taxon>rosids</taxon>
        <taxon>fabids</taxon>
        <taxon>Fabales</taxon>
        <taxon>Fabaceae</taxon>
        <taxon>Papilionoideae</taxon>
        <taxon>50 kb inversion clade</taxon>
        <taxon>dalbergioids sensu lato</taxon>
        <taxon>Dalbergieae</taxon>
        <taxon>Pterocarpus clade</taxon>
        <taxon>Stylosanthes</taxon>
    </lineage>
</organism>
<reference evidence="2 3" key="1">
    <citation type="journal article" date="2023" name="Plants (Basel)">
        <title>Bridging the Gap: Combining Genomics and Transcriptomics Approaches to Understand Stylosanthes scabra, an Orphan Legume from the Brazilian Caatinga.</title>
        <authorList>
            <person name="Ferreira-Neto J.R.C."/>
            <person name="da Silva M.D."/>
            <person name="Binneck E."/>
            <person name="de Melo N.F."/>
            <person name="da Silva R.H."/>
            <person name="de Melo A.L.T.M."/>
            <person name="Pandolfi V."/>
            <person name="Bustamante F.O."/>
            <person name="Brasileiro-Vidal A.C."/>
            <person name="Benko-Iseppon A.M."/>
        </authorList>
    </citation>
    <scope>NUCLEOTIDE SEQUENCE [LARGE SCALE GENOMIC DNA]</scope>
    <source>
        <tissue evidence="2">Leaves</tissue>
    </source>
</reference>
<name>A0ABU6ZME2_9FABA</name>
<proteinExistence type="predicted"/>
<dbReference type="SMART" id="SM00256">
    <property type="entry name" value="FBOX"/>
    <property type="match status" value="1"/>
</dbReference>
<accession>A0ABU6ZME2</accession>
<protein>
    <recommendedName>
        <fullName evidence="1">F-box domain-containing protein</fullName>
    </recommendedName>
</protein>
<dbReference type="SUPFAM" id="SSF81383">
    <property type="entry name" value="F-box domain"/>
    <property type="match status" value="1"/>
</dbReference>
<evidence type="ECO:0000313" key="2">
    <source>
        <dbReference type="EMBL" id="MED6223109.1"/>
    </source>
</evidence>
<evidence type="ECO:0000313" key="3">
    <source>
        <dbReference type="Proteomes" id="UP001341840"/>
    </source>
</evidence>
<dbReference type="InterPro" id="IPR050796">
    <property type="entry name" value="SCF_F-box_component"/>
</dbReference>
<gene>
    <name evidence="2" type="ORF">PIB30_070804</name>
</gene>
<dbReference type="EMBL" id="JASCZI010272665">
    <property type="protein sequence ID" value="MED6223109.1"/>
    <property type="molecule type" value="Genomic_DNA"/>
</dbReference>
<dbReference type="Proteomes" id="UP001341840">
    <property type="component" value="Unassembled WGS sequence"/>
</dbReference>
<comment type="caution">
    <text evidence="2">The sequence shown here is derived from an EMBL/GenBank/DDBJ whole genome shotgun (WGS) entry which is preliminary data.</text>
</comment>
<feature type="domain" description="F-box" evidence="1">
    <location>
        <begin position="15"/>
        <end position="55"/>
    </location>
</feature>
<dbReference type="PANTHER" id="PTHR31672:SF9">
    <property type="entry name" value="F-BOX DOMAIN-CONTAINING PROTEIN"/>
    <property type="match status" value="1"/>
</dbReference>
<sequence length="316" mass="36267">MADIEMPEAPAQWNLPDDLIVEILCRSDSATIGRARALSSKWNHILTSFEFLQKSYKCNLERQHSLLMHVFFPNWTGDRNSMIRVDSRTGNRLFCTLPPEVHRCQNMEVVGIENGIVCIAYNMHGESKHILIWNMLTQSSKIIPPADHFDYTTTQHHVLALAYIPQTTTYCIVHAFKHNLFDGLLFYTVYNSCRAGAHRLLNFKGKVSLASYPTARDQYALVVRSISQKTDGSLKWKLELNLEGLRLYEQPKFFIGEDLITLTDDAEDDGTGLRQILLSRIQESEDYLRRHLQCGRWPADLNIQSITPHCQGLFPI</sequence>
<evidence type="ECO:0000259" key="1">
    <source>
        <dbReference type="SMART" id="SM00256"/>
    </source>
</evidence>
<keyword evidence="3" id="KW-1185">Reference proteome</keyword>